<organism evidence="2 3">
    <name type="scientific">Streptomyces formicae</name>
    <dbReference type="NCBI Taxonomy" id="1616117"/>
    <lineage>
        <taxon>Bacteria</taxon>
        <taxon>Bacillati</taxon>
        <taxon>Actinomycetota</taxon>
        <taxon>Actinomycetes</taxon>
        <taxon>Kitasatosporales</taxon>
        <taxon>Streptomycetaceae</taxon>
        <taxon>Streptomyces</taxon>
    </lineage>
</organism>
<dbReference type="EMBL" id="CP022685">
    <property type="protein sequence ID" value="ATL25338.1"/>
    <property type="molecule type" value="Genomic_DNA"/>
</dbReference>
<sequence>MHMWKRLARMTVVAGSAFVLVAGVSTSAQAASGTFFYNRADTGFRVPIADPPDDTCVPLDGGAGIADNGTDTRAVLFRDTECLVPQDSLAPGGSGAYGGATVPHAVIFTTG</sequence>
<dbReference type="Proteomes" id="UP000221011">
    <property type="component" value="Chromosome"/>
</dbReference>
<gene>
    <name evidence="2" type="ORF">KY5_0320</name>
</gene>
<name>A0A291Q1G6_9ACTN</name>
<accession>A0A291Q1G6</accession>
<evidence type="ECO:0000256" key="1">
    <source>
        <dbReference type="SAM" id="SignalP"/>
    </source>
</evidence>
<dbReference type="RefSeq" id="WP_098240466.1">
    <property type="nucleotide sequence ID" value="NZ_CP022685.1"/>
</dbReference>
<feature type="signal peptide" evidence="1">
    <location>
        <begin position="1"/>
        <end position="30"/>
    </location>
</feature>
<proteinExistence type="predicted"/>
<evidence type="ECO:0008006" key="4">
    <source>
        <dbReference type="Google" id="ProtNLM"/>
    </source>
</evidence>
<keyword evidence="1" id="KW-0732">Signal</keyword>
<dbReference type="AlphaFoldDB" id="A0A291Q1G6"/>
<dbReference type="KEGG" id="sfk:KY5_0320"/>
<evidence type="ECO:0000313" key="2">
    <source>
        <dbReference type="EMBL" id="ATL25338.1"/>
    </source>
</evidence>
<reference evidence="2 3" key="1">
    <citation type="submission" date="2017-08" db="EMBL/GenBank/DDBJ databases">
        <title>Complete Genome Sequence of Streptomyces formicae KY5, the formicamycin producer.</title>
        <authorList>
            <person name="Holmes N.A."/>
            <person name="Devine R."/>
            <person name="Qin Z."/>
            <person name="Seipke R.F."/>
            <person name="Wilkinson B."/>
            <person name="Hutchings M.I."/>
        </authorList>
    </citation>
    <scope>NUCLEOTIDE SEQUENCE [LARGE SCALE GENOMIC DNA]</scope>
    <source>
        <strain evidence="2 3">KY5</strain>
    </source>
</reference>
<feature type="chain" id="PRO_5013013638" description="Secreted protein" evidence="1">
    <location>
        <begin position="31"/>
        <end position="111"/>
    </location>
</feature>
<keyword evidence="3" id="KW-1185">Reference proteome</keyword>
<protein>
    <recommendedName>
        <fullName evidence="4">Secreted protein</fullName>
    </recommendedName>
</protein>
<evidence type="ECO:0000313" key="3">
    <source>
        <dbReference type="Proteomes" id="UP000221011"/>
    </source>
</evidence>